<evidence type="ECO:0000313" key="2">
    <source>
        <dbReference type="Proteomes" id="UP000824120"/>
    </source>
</evidence>
<organism evidence="1 2">
    <name type="scientific">Solanum commersonii</name>
    <name type="common">Commerson's wild potato</name>
    <name type="synonym">Commerson's nightshade</name>
    <dbReference type="NCBI Taxonomy" id="4109"/>
    <lineage>
        <taxon>Eukaryota</taxon>
        <taxon>Viridiplantae</taxon>
        <taxon>Streptophyta</taxon>
        <taxon>Embryophyta</taxon>
        <taxon>Tracheophyta</taxon>
        <taxon>Spermatophyta</taxon>
        <taxon>Magnoliopsida</taxon>
        <taxon>eudicotyledons</taxon>
        <taxon>Gunneridae</taxon>
        <taxon>Pentapetalae</taxon>
        <taxon>asterids</taxon>
        <taxon>lamiids</taxon>
        <taxon>Solanales</taxon>
        <taxon>Solanaceae</taxon>
        <taxon>Solanoideae</taxon>
        <taxon>Solaneae</taxon>
        <taxon>Solanum</taxon>
    </lineage>
</organism>
<proteinExistence type="predicted"/>
<dbReference type="EMBL" id="JACXVP010000008">
    <property type="protein sequence ID" value="KAG5591249.1"/>
    <property type="molecule type" value="Genomic_DNA"/>
</dbReference>
<name>A0A9J5XST5_SOLCO</name>
<dbReference type="AlphaFoldDB" id="A0A9J5XST5"/>
<evidence type="ECO:0000313" key="1">
    <source>
        <dbReference type="EMBL" id="KAG5591249.1"/>
    </source>
</evidence>
<comment type="caution">
    <text evidence="1">The sequence shown here is derived from an EMBL/GenBank/DDBJ whole genome shotgun (WGS) entry which is preliminary data.</text>
</comment>
<dbReference type="Proteomes" id="UP000824120">
    <property type="component" value="Chromosome 8"/>
</dbReference>
<protein>
    <submittedName>
        <fullName evidence="1">Uncharacterized protein</fullName>
    </submittedName>
</protein>
<sequence length="71" mass="8263">MPGQMLPHKMRRREYLSIMPFKITSKYNGLTDAPSEVFVSSDWEFSLSRKLPLRTLSFKDKGAKIVRKSKT</sequence>
<accession>A0A9J5XST5</accession>
<keyword evidence="2" id="KW-1185">Reference proteome</keyword>
<reference evidence="1 2" key="1">
    <citation type="submission" date="2020-09" db="EMBL/GenBank/DDBJ databases">
        <title>De no assembly of potato wild relative species, Solanum commersonii.</title>
        <authorList>
            <person name="Cho K."/>
        </authorList>
    </citation>
    <scope>NUCLEOTIDE SEQUENCE [LARGE SCALE GENOMIC DNA]</scope>
    <source>
        <strain evidence="1">LZ3.2</strain>
        <tissue evidence="1">Leaf</tissue>
    </source>
</reference>
<gene>
    <name evidence="1" type="ORF">H5410_041763</name>
</gene>